<evidence type="ECO:0000256" key="8">
    <source>
        <dbReference type="ARBA" id="ARBA00022490"/>
    </source>
</evidence>
<feature type="active site" description="Proton acceptor" evidence="13">
    <location>
        <position position="371"/>
    </location>
</feature>
<dbReference type="PIRSF" id="PIRSF005096">
    <property type="entry name" value="GALM"/>
    <property type="match status" value="1"/>
</dbReference>
<evidence type="ECO:0000256" key="17">
    <source>
        <dbReference type="SAM" id="SignalP"/>
    </source>
</evidence>
<keyword evidence="19" id="KW-1185">Reference proteome</keyword>
<feature type="region of interest" description="Disordered" evidence="16">
    <location>
        <begin position="33"/>
        <end position="60"/>
    </location>
</feature>
<keyword evidence="8" id="KW-0963">Cytoplasm</keyword>
<dbReference type="GO" id="GO:0005737">
    <property type="term" value="C:cytoplasm"/>
    <property type="evidence" value="ECO:0007669"/>
    <property type="project" value="UniProtKB-SubCell"/>
</dbReference>
<comment type="similarity">
    <text evidence="4 12">Belongs to the aldose epimerase family.</text>
</comment>
<reference evidence="18" key="1">
    <citation type="submission" date="2021-01" db="EMBL/GenBank/DDBJ databases">
        <title>Whole genome shotgun sequence of Cellulomonas pakistanensis NBRC 110800.</title>
        <authorList>
            <person name="Komaki H."/>
            <person name="Tamura T."/>
        </authorList>
    </citation>
    <scope>NUCLEOTIDE SEQUENCE</scope>
    <source>
        <strain evidence="18">NBRC 110800</strain>
    </source>
</reference>
<evidence type="ECO:0000313" key="18">
    <source>
        <dbReference type="EMBL" id="GIG36297.1"/>
    </source>
</evidence>
<evidence type="ECO:0000256" key="6">
    <source>
        <dbReference type="ARBA" id="ARBA00013185"/>
    </source>
</evidence>
<comment type="caution">
    <text evidence="18">The sequence shown here is derived from an EMBL/GenBank/DDBJ whole genome shotgun (WGS) entry which is preliminary data.</text>
</comment>
<dbReference type="GO" id="GO:0030246">
    <property type="term" value="F:carbohydrate binding"/>
    <property type="evidence" value="ECO:0007669"/>
    <property type="project" value="InterPro"/>
</dbReference>
<evidence type="ECO:0000256" key="10">
    <source>
        <dbReference type="ARBA" id="ARBA00023235"/>
    </source>
</evidence>
<evidence type="ECO:0000256" key="9">
    <source>
        <dbReference type="ARBA" id="ARBA00022553"/>
    </source>
</evidence>
<dbReference type="EMBL" id="BONO01000010">
    <property type="protein sequence ID" value="GIG36297.1"/>
    <property type="molecule type" value="Genomic_DNA"/>
</dbReference>
<evidence type="ECO:0000256" key="5">
    <source>
        <dbReference type="ARBA" id="ARBA00011245"/>
    </source>
</evidence>
<feature type="signal peptide" evidence="17">
    <location>
        <begin position="1"/>
        <end position="32"/>
    </location>
</feature>
<comment type="catalytic activity">
    <reaction evidence="1 12">
        <text>alpha-D-glucose = beta-D-glucose</text>
        <dbReference type="Rhea" id="RHEA:10264"/>
        <dbReference type="ChEBI" id="CHEBI:15903"/>
        <dbReference type="ChEBI" id="CHEBI:17925"/>
        <dbReference type="EC" id="5.1.3.3"/>
    </reaction>
</comment>
<feature type="compositionally biased region" description="Basic and acidic residues" evidence="16">
    <location>
        <begin position="36"/>
        <end position="52"/>
    </location>
</feature>
<evidence type="ECO:0000256" key="13">
    <source>
        <dbReference type="PIRSR" id="PIRSR005096-1"/>
    </source>
</evidence>
<dbReference type="InterPro" id="IPR008183">
    <property type="entry name" value="Aldose_1/G6P_1-epimerase"/>
</dbReference>
<feature type="binding site" evidence="14">
    <location>
        <position position="305"/>
    </location>
    <ligand>
        <name>beta-D-galactose</name>
        <dbReference type="ChEBI" id="CHEBI:27667"/>
    </ligand>
</feature>
<dbReference type="PANTHER" id="PTHR10091:SF0">
    <property type="entry name" value="GALACTOSE MUTAROTASE"/>
    <property type="match status" value="1"/>
</dbReference>
<feature type="binding site" evidence="15">
    <location>
        <begin position="133"/>
        <end position="134"/>
    </location>
    <ligand>
        <name>beta-D-galactose</name>
        <dbReference type="ChEBI" id="CHEBI:27667"/>
    </ligand>
</feature>
<dbReference type="CDD" id="cd09019">
    <property type="entry name" value="galactose_mutarotase_like"/>
    <property type="match status" value="1"/>
</dbReference>
<dbReference type="InterPro" id="IPR015443">
    <property type="entry name" value="Aldose_1-epimerase"/>
</dbReference>
<dbReference type="GO" id="GO:0033499">
    <property type="term" value="P:galactose catabolic process via UDP-galactose, Leloir pathway"/>
    <property type="evidence" value="ECO:0007669"/>
    <property type="project" value="TreeGrafter"/>
</dbReference>
<name>A0A919U6R7_9CELL</name>
<dbReference type="PANTHER" id="PTHR10091">
    <property type="entry name" value="ALDOSE-1-EPIMERASE"/>
    <property type="match status" value="1"/>
</dbReference>
<dbReference type="Proteomes" id="UP000642125">
    <property type="component" value="Unassembled WGS sequence"/>
</dbReference>
<comment type="subunit">
    <text evidence="5">Monomer.</text>
</comment>
<dbReference type="FunFam" id="2.70.98.10:FF:000003">
    <property type="entry name" value="Aldose 1-epimerase"/>
    <property type="match status" value="1"/>
</dbReference>
<dbReference type="Pfam" id="PF01263">
    <property type="entry name" value="Aldose_epim"/>
    <property type="match status" value="1"/>
</dbReference>
<dbReference type="AlphaFoldDB" id="A0A919U6R7"/>
<dbReference type="InterPro" id="IPR018052">
    <property type="entry name" value="Ald1_epimerase_CS"/>
</dbReference>
<evidence type="ECO:0000256" key="7">
    <source>
        <dbReference type="ARBA" id="ARBA00014165"/>
    </source>
</evidence>
<dbReference type="EC" id="5.1.3.3" evidence="6 12"/>
<evidence type="ECO:0000313" key="19">
    <source>
        <dbReference type="Proteomes" id="UP000642125"/>
    </source>
</evidence>
<dbReference type="Gene3D" id="2.70.98.10">
    <property type="match status" value="1"/>
</dbReference>
<accession>A0A919U6R7</accession>
<proteinExistence type="inferred from homology"/>
<organism evidence="18 19">
    <name type="scientific">Cellulomonas pakistanensis</name>
    <dbReference type="NCBI Taxonomy" id="992287"/>
    <lineage>
        <taxon>Bacteria</taxon>
        <taxon>Bacillati</taxon>
        <taxon>Actinomycetota</taxon>
        <taxon>Actinomycetes</taxon>
        <taxon>Micrococcales</taxon>
        <taxon>Cellulomonadaceae</taxon>
        <taxon>Cellulomonas</taxon>
    </lineage>
</organism>
<feature type="active site" description="Proton donor" evidence="13">
    <location>
        <position position="233"/>
    </location>
</feature>
<gene>
    <name evidence="18" type="ORF">Cpa01nite_16780</name>
</gene>
<dbReference type="NCBIfam" id="NF008277">
    <property type="entry name" value="PRK11055.1"/>
    <property type="match status" value="1"/>
</dbReference>
<protein>
    <recommendedName>
        <fullName evidence="7 12">Aldose 1-epimerase</fullName>
        <ecNumber evidence="6 12">5.1.3.3</ecNumber>
    </recommendedName>
</protein>
<evidence type="ECO:0000256" key="1">
    <source>
        <dbReference type="ARBA" id="ARBA00001614"/>
    </source>
</evidence>
<evidence type="ECO:0000256" key="11">
    <source>
        <dbReference type="ARBA" id="ARBA00023277"/>
    </source>
</evidence>
<dbReference type="GO" id="GO:0006006">
    <property type="term" value="P:glucose metabolic process"/>
    <property type="evidence" value="ECO:0007669"/>
    <property type="project" value="TreeGrafter"/>
</dbReference>
<evidence type="ECO:0000256" key="15">
    <source>
        <dbReference type="PIRSR" id="PIRSR005096-3"/>
    </source>
</evidence>
<dbReference type="InterPro" id="IPR014718">
    <property type="entry name" value="GH-type_carb-bd"/>
</dbReference>
<dbReference type="RefSeq" id="WP_308439361.1">
    <property type="nucleotide sequence ID" value="NZ_BONO01000010.1"/>
</dbReference>
<sequence length="408" mass="44590">MRMRQLRRGLVGVVAPLAVAALLVSGGPAALGADDTTDRWGGDKGGGHHDRATITSEPWGTTEDGAAVERYTLSNRGMTVRILTYGGIIQTLEVPNGRNDPVNVVLGFSDLQGYLDNNNPGPYFGAIIGRYGNRIANGQFELDGNTYQLPINNDPNSLHGGFEGFDTKVWDATPNQGHRSVGLQLNYTSPAGEEGYPGTLDVQVTYTLTRDQKLEIHYTATTDAPTVVNLTNHTYWNLQGEGTSSILDHELTLPASRYTPVDSTLIPTGELADVSGTPMDFREATAIGERIREPFEQLLFGQGYDHNWVLDRPDDDSLELAAKLRDPDSGRTLKMWTTEPGIQFYSGNFLDATLVGTGGHVYRQSDGLALETQHFPDSPNQPQFPSTTLRPGETYDTTTVFDLSRGRR</sequence>
<keyword evidence="17" id="KW-0732">Signal</keyword>
<dbReference type="InterPro" id="IPR047215">
    <property type="entry name" value="Galactose_mutarotase-like"/>
</dbReference>
<dbReference type="InterPro" id="IPR011013">
    <property type="entry name" value="Gal_mutarotase_sf_dom"/>
</dbReference>
<evidence type="ECO:0000256" key="12">
    <source>
        <dbReference type="PIRNR" id="PIRNR005096"/>
    </source>
</evidence>
<keyword evidence="10 12" id="KW-0413">Isomerase</keyword>
<dbReference type="GO" id="GO:0004034">
    <property type="term" value="F:aldose 1-epimerase activity"/>
    <property type="evidence" value="ECO:0007669"/>
    <property type="project" value="UniProtKB-EC"/>
</dbReference>
<comment type="pathway">
    <text evidence="3 12">Carbohydrate metabolism; hexose metabolism.</text>
</comment>
<evidence type="ECO:0000256" key="2">
    <source>
        <dbReference type="ARBA" id="ARBA00004496"/>
    </source>
</evidence>
<keyword evidence="9" id="KW-0597">Phosphoprotein</keyword>
<evidence type="ECO:0000256" key="14">
    <source>
        <dbReference type="PIRSR" id="PIRSR005096-2"/>
    </source>
</evidence>
<keyword evidence="11 12" id="KW-0119">Carbohydrate metabolism</keyword>
<feature type="chain" id="PRO_5037955802" description="Aldose 1-epimerase" evidence="17">
    <location>
        <begin position="33"/>
        <end position="408"/>
    </location>
</feature>
<feature type="binding site" evidence="15">
    <location>
        <begin position="233"/>
        <end position="235"/>
    </location>
    <ligand>
        <name>beta-D-galactose</name>
        <dbReference type="ChEBI" id="CHEBI:27667"/>
    </ligand>
</feature>
<comment type="subcellular location">
    <subcellularLocation>
        <location evidence="2">Cytoplasm</location>
    </subcellularLocation>
</comment>
<evidence type="ECO:0000256" key="4">
    <source>
        <dbReference type="ARBA" id="ARBA00006206"/>
    </source>
</evidence>
<dbReference type="PROSITE" id="PS00545">
    <property type="entry name" value="ALDOSE_1_EPIMERASE"/>
    <property type="match status" value="1"/>
</dbReference>
<dbReference type="SUPFAM" id="SSF74650">
    <property type="entry name" value="Galactose mutarotase-like"/>
    <property type="match status" value="1"/>
</dbReference>
<evidence type="ECO:0000256" key="16">
    <source>
        <dbReference type="SAM" id="MobiDB-lite"/>
    </source>
</evidence>
<evidence type="ECO:0000256" key="3">
    <source>
        <dbReference type="ARBA" id="ARBA00005028"/>
    </source>
</evidence>